<feature type="transmembrane region" description="Helical" evidence="5">
    <location>
        <begin position="188"/>
        <end position="208"/>
    </location>
</feature>
<feature type="domain" description="ABC transmembrane type-2" evidence="6">
    <location>
        <begin position="41"/>
        <end position="271"/>
    </location>
</feature>
<comment type="similarity">
    <text evidence="5">Belongs to the ABC-2 integral membrane protein family.</text>
</comment>
<dbReference type="InterPro" id="IPR051784">
    <property type="entry name" value="Nod_factor_ABC_transporter"/>
</dbReference>
<protein>
    <recommendedName>
        <fullName evidence="5">Transport permease protein</fullName>
    </recommendedName>
</protein>
<gene>
    <name evidence="7" type="ORF">AVDCRST_MAG50-253</name>
</gene>
<dbReference type="AlphaFoldDB" id="A0A6J4HA26"/>
<dbReference type="EMBL" id="CADCTF010000017">
    <property type="protein sequence ID" value="CAA9216604.1"/>
    <property type="molecule type" value="Genomic_DNA"/>
</dbReference>
<dbReference type="PROSITE" id="PS51012">
    <property type="entry name" value="ABC_TM2"/>
    <property type="match status" value="1"/>
</dbReference>
<dbReference type="GO" id="GO:0140359">
    <property type="term" value="F:ABC-type transporter activity"/>
    <property type="evidence" value="ECO:0007669"/>
    <property type="project" value="InterPro"/>
</dbReference>
<feature type="transmembrane region" description="Helical" evidence="5">
    <location>
        <begin position="78"/>
        <end position="100"/>
    </location>
</feature>
<keyword evidence="5" id="KW-0813">Transport</keyword>
<keyword evidence="5" id="KW-1003">Cell membrane</keyword>
<name>A0A6J4HA26_9ACTN</name>
<accession>A0A6J4HA26</accession>
<feature type="transmembrane region" description="Helical" evidence="5">
    <location>
        <begin position="134"/>
        <end position="152"/>
    </location>
</feature>
<dbReference type="InterPro" id="IPR047817">
    <property type="entry name" value="ABC2_TM_bact-type"/>
</dbReference>
<dbReference type="Pfam" id="PF01061">
    <property type="entry name" value="ABC2_membrane"/>
    <property type="match status" value="1"/>
</dbReference>
<reference evidence="7" key="1">
    <citation type="submission" date="2020-02" db="EMBL/GenBank/DDBJ databases">
        <authorList>
            <person name="Meier V. D."/>
        </authorList>
    </citation>
    <scope>NUCLEOTIDE SEQUENCE</scope>
    <source>
        <strain evidence="7">AVDCRST_MAG50</strain>
    </source>
</reference>
<dbReference type="PANTHER" id="PTHR43229">
    <property type="entry name" value="NODULATION PROTEIN J"/>
    <property type="match status" value="1"/>
</dbReference>
<evidence type="ECO:0000313" key="7">
    <source>
        <dbReference type="EMBL" id="CAA9216604.1"/>
    </source>
</evidence>
<organism evidence="7">
    <name type="scientific">uncultured Acidimicrobiales bacterium</name>
    <dbReference type="NCBI Taxonomy" id="310071"/>
    <lineage>
        <taxon>Bacteria</taxon>
        <taxon>Bacillati</taxon>
        <taxon>Actinomycetota</taxon>
        <taxon>Acidimicrobiia</taxon>
        <taxon>Acidimicrobiales</taxon>
        <taxon>environmental samples</taxon>
    </lineage>
</organism>
<dbReference type="InterPro" id="IPR013525">
    <property type="entry name" value="ABC2_TM"/>
</dbReference>
<feature type="transmembrane region" description="Helical" evidence="5">
    <location>
        <begin position="42"/>
        <end position="66"/>
    </location>
</feature>
<evidence type="ECO:0000256" key="1">
    <source>
        <dbReference type="ARBA" id="ARBA00004141"/>
    </source>
</evidence>
<keyword evidence="3 5" id="KW-1133">Transmembrane helix</keyword>
<evidence type="ECO:0000256" key="5">
    <source>
        <dbReference type="RuleBase" id="RU361157"/>
    </source>
</evidence>
<sequence>MAAVDTLPEQHGSAPSGGMWVLRDSWTEASRHLRIIPRNTELLVFAIIQPIMFVVLFVYVFGGAIAAPPGFDNYKQQYLLPGIFAQTVLFGSAFTGVGLAEDLTKGLVDRLRSLPMAHPAVIIGRTLSDLVRNVLSFAVMLGVAFAVGFRIRGSIGDAVMATLLLFFFAYAFSWIQALIGLSVGSVEAANSAGFIWMFPLTFVSSAFVDTASMPRFLRPVADFNPFTKVTNATRALYNGIDPGADLWWAIGWAVGITVVFAVLSIRKFNRAASK</sequence>
<feature type="transmembrane region" description="Helical" evidence="5">
    <location>
        <begin position="158"/>
        <end position="181"/>
    </location>
</feature>
<evidence type="ECO:0000256" key="3">
    <source>
        <dbReference type="ARBA" id="ARBA00022989"/>
    </source>
</evidence>
<dbReference type="InterPro" id="IPR000412">
    <property type="entry name" value="ABC_2_transport"/>
</dbReference>
<evidence type="ECO:0000259" key="6">
    <source>
        <dbReference type="PROSITE" id="PS51012"/>
    </source>
</evidence>
<comment type="subcellular location">
    <subcellularLocation>
        <location evidence="5">Cell membrane</location>
        <topology evidence="5">Multi-pass membrane protein</topology>
    </subcellularLocation>
    <subcellularLocation>
        <location evidence="1">Membrane</location>
        <topology evidence="1">Multi-pass membrane protein</topology>
    </subcellularLocation>
</comment>
<evidence type="ECO:0000256" key="4">
    <source>
        <dbReference type="ARBA" id="ARBA00023136"/>
    </source>
</evidence>
<keyword evidence="4 5" id="KW-0472">Membrane</keyword>
<dbReference type="GO" id="GO:0043190">
    <property type="term" value="C:ATP-binding cassette (ABC) transporter complex"/>
    <property type="evidence" value="ECO:0007669"/>
    <property type="project" value="InterPro"/>
</dbReference>
<dbReference type="PIRSF" id="PIRSF006648">
    <property type="entry name" value="DrrB"/>
    <property type="match status" value="1"/>
</dbReference>
<keyword evidence="2 5" id="KW-0812">Transmembrane</keyword>
<feature type="transmembrane region" description="Helical" evidence="5">
    <location>
        <begin position="246"/>
        <end position="265"/>
    </location>
</feature>
<dbReference type="PANTHER" id="PTHR43229:SF2">
    <property type="entry name" value="NODULATION PROTEIN J"/>
    <property type="match status" value="1"/>
</dbReference>
<proteinExistence type="inferred from homology"/>
<evidence type="ECO:0000256" key="2">
    <source>
        <dbReference type="ARBA" id="ARBA00022692"/>
    </source>
</evidence>